<feature type="compositionally biased region" description="Low complexity" evidence="1">
    <location>
        <begin position="406"/>
        <end position="419"/>
    </location>
</feature>
<name>A0AA39K5Y9_9AGAR</name>
<feature type="region of interest" description="Disordered" evidence="1">
    <location>
        <begin position="250"/>
        <end position="273"/>
    </location>
</feature>
<feature type="compositionally biased region" description="Low complexity" evidence="1">
    <location>
        <begin position="250"/>
        <end position="263"/>
    </location>
</feature>
<gene>
    <name evidence="2" type="ORF">EV421DRAFT_1897011</name>
</gene>
<keyword evidence="3" id="KW-1185">Reference proteome</keyword>
<feature type="region of interest" description="Disordered" evidence="1">
    <location>
        <begin position="406"/>
        <end position="425"/>
    </location>
</feature>
<protein>
    <submittedName>
        <fullName evidence="2">Uncharacterized protein</fullName>
    </submittedName>
</protein>
<feature type="region of interest" description="Disordered" evidence="1">
    <location>
        <begin position="187"/>
        <end position="225"/>
    </location>
</feature>
<comment type="caution">
    <text evidence="2">The sequence shown here is derived from an EMBL/GenBank/DDBJ whole genome shotgun (WGS) entry which is preliminary data.</text>
</comment>
<dbReference type="Proteomes" id="UP001175226">
    <property type="component" value="Unassembled WGS sequence"/>
</dbReference>
<accession>A0AA39K5Y9</accession>
<dbReference type="AlphaFoldDB" id="A0AA39K5Y9"/>
<evidence type="ECO:0000313" key="2">
    <source>
        <dbReference type="EMBL" id="KAK0455125.1"/>
    </source>
</evidence>
<evidence type="ECO:0000313" key="3">
    <source>
        <dbReference type="Proteomes" id="UP001175226"/>
    </source>
</evidence>
<reference evidence="2" key="1">
    <citation type="submission" date="2023-06" db="EMBL/GenBank/DDBJ databases">
        <authorList>
            <consortium name="Lawrence Berkeley National Laboratory"/>
            <person name="Ahrendt S."/>
            <person name="Sahu N."/>
            <person name="Indic B."/>
            <person name="Wong-Bajracharya J."/>
            <person name="Merenyi Z."/>
            <person name="Ke H.-M."/>
            <person name="Monk M."/>
            <person name="Kocsube S."/>
            <person name="Drula E."/>
            <person name="Lipzen A."/>
            <person name="Balint B."/>
            <person name="Henrissat B."/>
            <person name="Andreopoulos B."/>
            <person name="Martin F.M."/>
            <person name="Harder C.B."/>
            <person name="Rigling D."/>
            <person name="Ford K.L."/>
            <person name="Foster G.D."/>
            <person name="Pangilinan J."/>
            <person name="Papanicolaou A."/>
            <person name="Barry K."/>
            <person name="LaButti K."/>
            <person name="Viragh M."/>
            <person name="Koriabine M."/>
            <person name="Yan M."/>
            <person name="Riley R."/>
            <person name="Champramary S."/>
            <person name="Plett K.L."/>
            <person name="Tsai I.J."/>
            <person name="Slot J."/>
            <person name="Sipos G."/>
            <person name="Plett J."/>
            <person name="Nagy L.G."/>
            <person name="Grigoriev I.V."/>
        </authorList>
    </citation>
    <scope>NUCLEOTIDE SEQUENCE</scope>
    <source>
        <strain evidence="2">FPL87.14</strain>
    </source>
</reference>
<proteinExistence type="predicted"/>
<organism evidence="2 3">
    <name type="scientific">Armillaria borealis</name>
    <dbReference type="NCBI Taxonomy" id="47425"/>
    <lineage>
        <taxon>Eukaryota</taxon>
        <taxon>Fungi</taxon>
        <taxon>Dikarya</taxon>
        <taxon>Basidiomycota</taxon>
        <taxon>Agaricomycotina</taxon>
        <taxon>Agaricomycetes</taxon>
        <taxon>Agaricomycetidae</taxon>
        <taxon>Agaricales</taxon>
        <taxon>Marasmiineae</taxon>
        <taxon>Physalacriaceae</taxon>
        <taxon>Armillaria</taxon>
    </lineage>
</organism>
<dbReference type="EMBL" id="JAUEPT010000002">
    <property type="protein sequence ID" value="KAK0455125.1"/>
    <property type="molecule type" value="Genomic_DNA"/>
</dbReference>
<evidence type="ECO:0000256" key="1">
    <source>
        <dbReference type="SAM" id="MobiDB-lite"/>
    </source>
</evidence>
<sequence length="505" mass="54491">MASLSDQIDRLSRTSKATAITAAAVAVSPDVAPFSTAVLDTQLGDLIRDVDPSELGLFSLVVPHSEQDARGDIPKLARSGFPGATPLKPTTRREVDPEVYAHAALKYIDRYQTIRPMPRAYSQVVALLEEIQLAREGIQETTELLQSIQNQFADGPSIKSMIDNEERSLHHYEKKLDALRKRRDLLVTQAKRTSRTTSTGKKSAPPPRPVTPVAPSHADEEEESFWATPGRAFASENLLHEQVDIGDLSVASMSSPSAPSPSTRTRRRSIPQPLVEVADDPQDACESRDQSSVVEDAIDETIQIAATPASSSPEHLAADVPPAHVPEPETPGTKARLRVNTEVERIVVLFSPFNAFARPNRLQAKIWATMGDVIMPGHPYRTTGDGSKPPRAKQTLAHLQSISALVPTPSSPSQSSLLSADTVPSQPTPQQILTAHLLVTLLSCPPKFSMPLNKIKESLAAKASTGGSAVLIAGQGTTRVLYGCVAKRLIKIDRGGGEQVVKFDV</sequence>